<keyword evidence="2" id="KW-1185">Reference proteome</keyword>
<gene>
    <name evidence="1" type="ORF">SAMN05660359_03086</name>
</gene>
<dbReference type="RefSeq" id="WP_244274273.1">
    <property type="nucleotide sequence ID" value="NZ_FOWE01000007.1"/>
</dbReference>
<evidence type="ECO:0000313" key="1">
    <source>
        <dbReference type="EMBL" id="SFO38810.1"/>
    </source>
</evidence>
<sequence>MHACLTDRAFDPGPPAGRDAFVADGGTGWYPYAGLDGGAVADAAVACPLPDG</sequence>
<protein>
    <submittedName>
        <fullName evidence="1">Uncharacterized protein</fullName>
    </submittedName>
</protein>
<evidence type="ECO:0000313" key="2">
    <source>
        <dbReference type="Proteomes" id="UP000183642"/>
    </source>
</evidence>
<name>A0A1I5GSF4_9ACTN</name>
<dbReference type="AlphaFoldDB" id="A0A1I5GSF4"/>
<reference evidence="2" key="1">
    <citation type="submission" date="2016-10" db="EMBL/GenBank/DDBJ databases">
        <authorList>
            <person name="Varghese N."/>
            <person name="Submissions S."/>
        </authorList>
    </citation>
    <scope>NUCLEOTIDE SEQUENCE [LARGE SCALE GENOMIC DNA]</scope>
    <source>
        <strain evidence="2">DSM 43161</strain>
    </source>
</reference>
<dbReference type="Proteomes" id="UP000183642">
    <property type="component" value="Unassembled WGS sequence"/>
</dbReference>
<accession>A0A1I5GSF4</accession>
<organism evidence="1 2">
    <name type="scientific">Geodermatophilus obscurus</name>
    <dbReference type="NCBI Taxonomy" id="1861"/>
    <lineage>
        <taxon>Bacteria</taxon>
        <taxon>Bacillati</taxon>
        <taxon>Actinomycetota</taxon>
        <taxon>Actinomycetes</taxon>
        <taxon>Geodermatophilales</taxon>
        <taxon>Geodermatophilaceae</taxon>
        <taxon>Geodermatophilus</taxon>
    </lineage>
</organism>
<dbReference type="EMBL" id="FOWE01000007">
    <property type="protein sequence ID" value="SFO38810.1"/>
    <property type="molecule type" value="Genomic_DNA"/>
</dbReference>
<proteinExistence type="predicted"/>